<evidence type="ECO:0000313" key="1">
    <source>
        <dbReference type="EMBL" id="OMJ76530.1"/>
    </source>
</evidence>
<name>A0A1R2BID0_9CILI</name>
<dbReference type="Proteomes" id="UP000187209">
    <property type="component" value="Unassembled WGS sequence"/>
</dbReference>
<protein>
    <submittedName>
        <fullName evidence="1">Uncharacterized protein</fullName>
    </submittedName>
</protein>
<reference evidence="1 2" key="1">
    <citation type="submission" date="2016-11" db="EMBL/GenBank/DDBJ databases">
        <title>The macronuclear genome of Stentor coeruleus: a giant cell with tiny introns.</title>
        <authorList>
            <person name="Slabodnick M."/>
            <person name="Ruby J.G."/>
            <person name="Reiff S.B."/>
            <person name="Swart E.C."/>
            <person name="Gosai S."/>
            <person name="Prabakaran S."/>
            <person name="Witkowska E."/>
            <person name="Larue G.E."/>
            <person name="Fisher S."/>
            <person name="Freeman R.M."/>
            <person name="Gunawardena J."/>
            <person name="Chu W."/>
            <person name="Stover N.A."/>
            <person name="Gregory B.D."/>
            <person name="Nowacki M."/>
            <person name="Derisi J."/>
            <person name="Roy S.W."/>
            <person name="Marshall W.F."/>
            <person name="Sood P."/>
        </authorList>
    </citation>
    <scope>NUCLEOTIDE SEQUENCE [LARGE SCALE GENOMIC DNA]</scope>
    <source>
        <strain evidence="1">WM001</strain>
    </source>
</reference>
<dbReference type="EMBL" id="MPUH01000627">
    <property type="protein sequence ID" value="OMJ76530.1"/>
    <property type="molecule type" value="Genomic_DNA"/>
</dbReference>
<dbReference type="AlphaFoldDB" id="A0A1R2BID0"/>
<proteinExistence type="predicted"/>
<gene>
    <name evidence="1" type="ORF">SteCoe_24108</name>
</gene>
<sequence>MDHQSNKRKASCQRHFEFSNDIFERYRRIRRKIDNLRAKRRLKEKSESRSIPKINNKSRKILKSPKKFPIFNPSRLQNTQNIIKNSRFMPKSVKISLVSLMSPTQRSSVSTERHSSHNVSIFSPRSDSPQFYASLVKPSSKIGSLDNSEYVSYDIESRNKLLFSLREKTSSMGFNADHEEPPDGQTIHERSKRWLIRKKCRLENERKSKEDAMLMKCTFKPKLVTKRNFSTVKTSRTQTSEGSYTDIHSRNRSARAFLSSKSSTITNLIKPNHSLASSPRAFLNEKPYFTMTPYEKLTPIKMSIGYKHGFTNRLKVKSQPMLSYSKFHLKTS</sequence>
<comment type="caution">
    <text evidence="1">The sequence shown here is derived from an EMBL/GenBank/DDBJ whole genome shotgun (WGS) entry which is preliminary data.</text>
</comment>
<accession>A0A1R2BID0</accession>
<organism evidence="1 2">
    <name type="scientific">Stentor coeruleus</name>
    <dbReference type="NCBI Taxonomy" id="5963"/>
    <lineage>
        <taxon>Eukaryota</taxon>
        <taxon>Sar</taxon>
        <taxon>Alveolata</taxon>
        <taxon>Ciliophora</taxon>
        <taxon>Postciliodesmatophora</taxon>
        <taxon>Heterotrichea</taxon>
        <taxon>Heterotrichida</taxon>
        <taxon>Stentoridae</taxon>
        <taxon>Stentor</taxon>
    </lineage>
</organism>
<keyword evidence="2" id="KW-1185">Reference proteome</keyword>
<evidence type="ECO:0000313" key="2">
    <source>
        <dbReference type="Proteomes" id="UP000187209"/>
    </source>
</evidence>